<dbReference type="RefSeq" id="WP_012199644.1">
    <property type="nucleotide sequence ID" value="NC_010001.1"/>
</dbReference>
<dbReference type="GO" id="GO:0005975">
    <property type="term" value="P:carbohydrate metabolic process"/>
    <property type="evidence" value="ECO:0007669"/>
    <property type="project" value="UniProtKB-ARBA"/>
</dbReference>
<dbReference type="KEGG" id="cpy:Cphy_1618"/>
<dbReference type="GO" id="GO:0016787">
    <property type="term" value="F:hydrolase activity"/>
    <property type="evidence" value="ECO:0007669"/>
    <property type="project" value="UniProtKB-KW"/>
</dbReference>
<gene>
    <name evidence="2" type="ordered locus">Cphy_1618</name>
</gene>
<dbReference type="PANTHER" id="PTHR37842:SF2">
    <property type="entry name" value="GYLCOSYL HYDROLASE 115 C-TERMINAL DOMAIN-CONTAINING PROTEIN"/>
    <property type="match status" value="1"/>
</dbReference>
<dbReference type="PANTHER" id="PTHR37842">
    <property type="match status" value="1"/>
</dbReference>
<dbReference type="eggNOG" id="ENOG502Z7KK">
    <property type="taxonomic scope" value="Bacteria"/>
</dbReference>
<name>A9KQS7_LACP7</name>
<proteinExistence type="predicted"/>
<dbReference type="Pfam" id="PF15979">
    <property type="entry name" value="Glyco_hydro_115"/>
    <property type="match status" value="1"/>
</dbReference>
<dbReference type="STRING" id="357809.Cphy_1618"/>
<keyword evidence="1" id="KW-0378">Hydrolase</keyword>
<accession>A9KQS7</accession>
<evidence type="ECO:0000256" key="1">
    <source>
        <dbReference type="ARBA" id="ARBA00022801"/>
    </source>
</evidence>
<dbReference type="EMBL" id="CP000885">
    <property type="protein sequence ID" value="ABX41990.1"/>
    <property type="molecule type" value="Genomic_DNA"/>
</dbReference>
<dbReference type="AlphaFoldDB" id="A9KQS7"/>
<dbReference type="HOGENOM" id="CLU_401068_0_0_9"/>
<keyword evidence="3" id="KW-1185">Reference proteome</keyword>
<dbReference type="InterPro" id="IPR029018">
    <property type="entry name" value="Hex-like_dom2"/>
</dbReference>
<dbReference type="Gene3D" id="3.20.20.520">
    <property type="entry name" value="Glycosyl hydrolase family 115"/>
    <property type="match status" value="1"/>
</dbReference>
<evidence type="ECO:0000313" key="3">
    <source>
        <dbReference type="Proteomes" id="UP000000370"/>
    </source>
</evidence>
<reference evidence="3" key="1">
    <citation type="submission" date="2007-11" db="EMBL/GenBank/DDBJ databases">
        <title>Complete genome sequence of Clostridium phytofermentans ISDg.</title>
        <authorList>
            <person name="Leschine S.B."/>
            <person name="Warnick T.A."/>
            <person name="Blanchard J.L."/>
            <person name="Schnell D.J."/>
            <person name="Petit E.L."/>
            <person name="LaTouf W.G."/>
            <person name="Copeland A."/>
            <person name="Lucas S."/>
            <person name="Lapidus A."/>
            <person name="Barry K."/>
            <person name="Glavina del Rio T."/>
            <person name="Dalin E."/>
            <person name="Tice H."/>
            <person name="Pitluck S."/>
            <person name="Kiss H."/>
            <person name="Brettin T."/>
            <person name="Bruce D."/>
            <person name="Detter J.C."/>
            <person name="Han C."/>
            <person name="Kuske C."/>
            <person name="Schmutz J."/>
            <person name="Larimer F."/>
            <person name="Land M."/>
            <person name="Hauser L."/>
            <person name="Kyrpides N."/>
            <person name="Kim E.A."/>
            <person name="Richardson P."/>
        </authorList>
    </citation>
    <scope>NUCLEOTIDE SEQUENCE [LARGE SCALE GENOMIC DNA]</scope>
    <source>
        <strain evidence="3">ATCC 700394 / DSM 18823 / ISDg</strain>
    </source>
</reference>
<protein>
    <recommendedName>
        <fullName evidence="4">Glycosyl hydrolase family 115</fullName>
    </recommendedName>
</protein>
<dbReference type="Gene3D" id="3.30.379.10">
    <property type="entry name" value="Chitobiase/beta-hexosaminidase domain 2-like"/>
    <property type="match status" value="1"/>
</dbReference>
<evidence type="ECO:0008006" key="4">
    <source>
        <dbReference type="Google" id="ProtNLM"/>
    </source>
</evidence>
<dbReference type="Proteomes" id="UP000000370">
    <property type="component" value="Chromosome"/>
</dbReference>
<evidence type="ECO:0000313" key="2">
    <source>
        <dbReference type="EMBL" id="ABX41990.1"/>
    </source>
</evidence>
<organism evidence="2 3">
    <name type="scientific">Lachnoclostridium phytofermentans (strain ATCC 700394 / DSM 18823 / ISDg)</name>
    <name type="common">Clostridium phytofermentans</name>
    <dbReference type="NCBI Taxonomy" id="357809"/>
    <lineage>
        <taxon>Bacteria</taxon>
        <taxon>Bacillati</taxon>
        <taxon>Bacillota</taxon>
        <taxon>Clostridia</taxon>
        <taxon>Lachnospirales</taxon>
        <taxon>Lachnospiraceae</taxon>
    </lineage>
</organism>
<sequence>MSTYYINHNTQIDTSHLAENEVTIPIMLAIKRFYRDMENTLCESDDTGMNIVLYLKEGEAESFRFFGEEKSIILEAADELGFIYALNNISENTLGVTPLWFWNDQIFTKKASVTVLSGKEEIVSKKAKVRYRGWFINDEVLISTWKVDGSPSYAWEMAMEALLRFGGNMVIPGTDSNSKIYRKLASDMGLWITHHHAEPLGAEMFARAYPNLNPSYDEYPELFQKLWREGIEAQIEDKVIWNLGFRGQGDLPFWESDPKYATPKQRGELISSLIKLQYQMVSERVKNPVCCTNLYGEIMELYQEGMLDLPKGIIKVWADNGYGKMVSRRQGNNNPRVYSLPNNDKLEAVGFTHGIYYHASFYDLQAANHMTMLPNSMEFIGRELEHAFSIGVDEFLIVNCSNIKPHVYPLDCLHVLWTDGTIDANKHRKQYINQYYGSHVEDIAECFSEYANCMVPFGEKEDEHAGEQFYNYTVRQFVHHMMKGEKESPVKGLLWLNLGDEKTLTISKQVSWFHSRMLEARSKMQVLFSKCEVIVNDLTQTDLKENQYSESDEVENNNTIQALDRNISAKTLILDSIWLQVKLHLLCVEGSISFCEGYHCYEQGELKEAFYHIGLAAEKFQNANDNLRAREYGKWKGFYANDCLCDVKQTAYVLRHLMGYLRNLGDGPHFYEWQRYFLYAEEDRRVVLITNMENHMTDDELFDCMKVWMEKENK</sequence>
<dbReference type="InterPro" id="IPR042301">
    <property type="entry name" value="GH115_sf"/>
</dbReference>
<dbReference type="InterPro" id="IPR031924">
    <property type="entry name" value="GH115"/>
</dbReference>